<evidence type="ECO:0000313" key="1">
    <source>
        <dbReference type="EMBL" id="MCO6043462.1"/>
    </source>
</evidence>
<dbReference type="InterPro" id="IPR015943">
    <property type="entry name" value="WD40/YVTN_repeat-like_dom_sf"/>
</dbReference>
<keyword evidence="2" id="KW-1185">Reference proteome</keyword>
<dbReference type="PANTHER" id="PTHR36220:SF1">
    <property type="entry name" value="GAMMA TUBULIN COMPLEX COMPONENT C-TERMINAL DOMAIN-CONTAINING PROTEIN"/>
    <property type="match status" value="1"/>
</dbReference>
<protein>
    <submittedName>
        <fullName evidence="1">Uncharacterized protein</fullName>
    </submittedName>
</protein>
<gene>
    <name evidence="1" type="ORF">NG895_06045</name>
</gene>
<dbReference type="Gene3D" id="2.130.10.10">
    <property type="entry name" value="YVTN repeat-like/Quinoprotein amine dehydrogenase"/>
    <property type="match status" value="1"/>
</dbReference>
<dbReference type="Pfam" id="PF14312">
    <property type="entry name" value="FG-GAP_2"/>
    <property type="match status" value="3"/>
</dbReference>
<name>A0A9X2F8B8_9BACT</name>
<dbReference type="RefSeq" id="WP_252851568.1">
    <property type="nucleotide sequence ID" value="NZ_JAMXLR010000024.1"/>
</dbReference>
<organism evidence="1 2">
    <name type="scientific">Aeoliella straminimaris</name>
    <dbReference type="NCBI Taxonomy" id="2954799"/>
    <lineage>
        <taxon>Bacteria</taxon>
        <taxon>Pseudomonadati</taxon>
        <taxon>Planctomycetota</taxon>
        <taxon>Planctomycetia</taxon>
        <taxon>Pirellulales</taxon>
        <taxon>Lacipirellulaceae</taxon>
        <taxon>Aeoliella</taxon>
    </lineage>
</organism>
<sequence>MQRIAKIAVALLFFVVLCLFGNWGALASQYPLSQVLDDPTPVNFMQFGYSLAIDGERAVVGAPGGCFGCLPGRYPQPEQVIVWDVTTGSVLRTFEGGTDTSGAFGASVAINGFHVLIGAPRNGPYGQRVGRAFLFDSETGDLLHTFDDPTPTDGGDHGNSFDFFGNSVAMDEKYVLIGAPSDDTNGDSVGQAHLFDITTGDLLRTFDDPTPTTVDLFGHSVALDGGRVLIGAPNDQTNGPYVGQAHLFDATTGNLLHTFDDPTVTSRDQFGASVSMDGDRILVGAPYDDTSGPNVGQVHLFDALTGMLIRTFDDPTPYVEDNFGGAVTLEGSNVLVGRWLSRTWPNHNPGELGRRFYSMRPMAVCSMISMIFLKGVQVHGP</sequence>
<reference evidence="1" key="1">
    <citation type="submission" date="2022-06" db="EMBL/GenBank/DDBJ databases">
        <title>Aeoliella straminimaris, a novel planctomycete from sediments.</title>
        <authorList>
            <person name="Vitorino I.R."/>
            <person name="Lage O.M."/>
        </authorList>
    </citation>
    <scope>NUCLEOTIDE SEQUENCE</scope>
    <source>
        <strain evidence="1">ICT_H6.2</strain>
    </source>
</reference>
<dbReference type="SUPFAM" id="SSF50998">
    <property type="entry name" value="Quinoprotein alcohol dehydrogenase-like"/>
    <property type="match status" value="1"/>
</dbReference>
<dbReference type="Proteomes" id="UP001155241">
    <property type="component" value="Unassembled WGS sequence"/>
</dbReference>
<accession>A0A9X2F8B8</accession>
<dbReference type="InterPro" id="IPR011047">
    <property type="entry name" value="Quinoprotein_ADH-like_sf"/>
</dbReference>
<dbReference type="PANTHER" id="PTHR36220">
    <property type="entry name" value="UNNAMED PRODUCT"/>
    <property type="match status" value="1"/>
</dbReference>
<dbReference type="AlphaFoldDB" id="A0A9X2F8B8"/>
<dbReference type="EMBL" id="JAMXLR010000024">
    <property type="protein sequence ID" value="MCO6043462.1"/>
    <property type="molecule type" value="Genomic_DNA"/>
</dbReference>
<comment type="caution">
    <text evidence="1">The sequence shown here is derived from an EMBL/GenBank/DDBJ whole genome shotgun (WGS) entry which is preliminary data.</text>
</comment>
<dbReference type="InterPro" id="IPR013517">
    <property type="entry name" value="FG-GAP"/>
</dbReference>
<evidence type="ECO:0000313" key="2">
    <source>
        <dbReference type="Proteomes" id="UP001155241"/>
    </source>
</evidence>
<proteinExistence type="predicted"/>